<dbReference type="Proteomes" id="UP001162030">
    <property type="component" value="Chromosome"/>
</dbReference>
<feature type="domain" description="Phosphoribosyltransferase" evidence="3">
    <location>
        <begin position="22"/>
        <end position="166"/>
    </location>
</feature>
<proteinExistence type="predicted"/>
<reference evidence="4 5" key="1">
    <citation type="submission" date="2023-03" db="EMBL/GenBank/DDBJ databases">
        <authorList>
            <person name="Pearce D."/>
        </authorList>
    </citation>
    <scope>NUCLEOTIDE SEQUENCE [LARGE SCALE GENOMIC DNA]</scope>
    <source>
        <strain evidence="4">Msz</strain>
    </source>
</reference>
<evidence type="ECO:0000256" key="2">
    <source>
        <dbReference type="ARBA" id="ARBA00049402"/>
    </source>
</evidence>
<gene>
    <name evidence="4" type="ORF">MSZNOR_0003</name>
</gene>
<sequence length="183" mass="20758">MNKLEEIERVIAEAACLFTRDEVKAALDRMAAEITALIGNKNPLLLSVLNGGIIPTAELALRLRFPLEIDSIKAGRYQGETRGNEIRWLLKPTIPLRRRTVLIIDDVLDEGITLAEIRKYCIEEGAEAVYTAVIVDKKLEKEKPCHADFVGLEADDRYLFGFGMDYKSYLRNWPGIYACKHVY</sequence>
<accession>A0ABM9HVM0</accession>
<dbReference type="PANTHER" id="PTHR43340">
    <property type="entry name" value="HYPOXANTHINE-GUANINE PHOSPHORIBOSYLTRANSFERASE"/>
    <property type="match status" value="1"/>
</dbReference>
<comment type="catalytic activity">
    <reaction evidence="1">
        <text>GMP + diphosphate = guanine + 5-phospho-alpha-D-ribose 1-diphosphate</text>
        <dbReference type="Rhea" id="RHEA:25424"/>
        <dbReference type="ChEBI" id="CHEBI:16235"/>
        <dbReference type="ChEBI" id="CHEBI:33019"/>
        <dbReference type="ChEBI" id="CHEBI:58017"/>
        <dbReference type="ChEBI" id="CHEBI:58115"/>
        <dbReference type="EC" id="2.4.2.8"/>
    </reaction>
    <physiologicalReaction direction="right-to-left" evidence="1">
        <dbReference type="Rhea" id="RHEA:25426"/>
    </physiologicalReaction>
</comment>
<dbReference type="InterPro" id="IPR000836">
    <property type="entry name" value="PRTase_dom"/>
</dbReference>
<organism evidence="4 5">
    <name type="scientific">Methylocaldum szegediense</name>
    <dbReference type="NCBI Taxonomy" id="73780"/>
    <lineage>
        <taxon>Bacteria</taxon>
        <taxon>Pseudomonadati</taxon>
        <taxon>Pseudomonadota</taxon>
        <taxon>Gammaproteobacteria</taxon>
        <taxon>Methylococcales</taxon>
        <taxon>Methylococcaceae</taxon>
        <taxon>Methylocaldum</taxon>
    </lineage>
</organism>
<evidence type="ECO:0000256" key="1">
    <source>
        <dbReference type="ARBA" id="ARBA00048811"/>
    </source>
</evidence>
<dbReference type="CDD" id="cd06223">
    <property type="entry name" value="PRTases_typeI"/>
    <property type="match status" value="1"/>
</dbReference>
<keyword evidence="4" id="KW-0808">Transferase</keyword>
<dbReference type="InterPro" id="IPR029057">
    <property type="entry name" value="PRTase-like"/>
</dbReference>
<dbReference type="Pfam" id="PF00156">
    <property type="entry name" value="Pribosyltran"/>
    <property type="match status" value="1"/>
</dbReference>
<keyword evidence="4" id="KW-0328">Glycosyltransferase</keyword>
<dbReference type="NCBIfam" id="NF006605">
    <property type="entry name" value="PRK09162.1"/>
    <property type="match status" value="1"/>
</dbReference>
<name>A0ABM9HVM0_9GAMM</name>
<dbReference type="Gene3D" id="3.40.50.2020">
    <property type="match status" value="1"/>
</dbReference>
<comment type="catalytic activity">
    <reaction evidence="2">
        <text>IMP + diphosphate = hypoxanthine + 5-phospho-alpha-D-ribose 1-diphosphate</text>
        <dbReference type="Rhea" id="RHEA:17973"/>
        <dbReference type="ChEBI" id="CHEBI:17368"/>
        <dbReference type="ChEBI" id="CHEBI:33019"/>
        <dbReference type="ChEBI" id="CHEBI:58017"/>
        <dbReference type="ChEBI" id="CHEBI:58053"/>
        <dbReference type="EC" id="2.4.2.8"/>
    </reaction>
    <physiologicalReaction direction="right-to-left" evidence="2">
        <dbReference type="Rhea" id="RHEA:17975"/>
    </physiologicalReaction>
</comment>
<dbReference type="InterPro" id="IPR050408">
    <property type="entry name" value="HGPRT"/>
</dbReference>
<dbReference type="PANTHER" id="PTHR43340:SF1">
    <property type="entry name" value="HYPOXANTHINE PHOSPHORIBOSYLTRANSFERASE"/>
    <property type="match status" value="1"/>
</dbReference>
<dbReference type="RefSeq" id="WP_026608856.1">
    <property type="nucleotide sequence ID" value="NZ_OX458333.1"/>
</dbReference>
<protein>
    <submittedName>
        <fullName evidence="4">Hypoxanthine phosphoribosyltransferase</fullName>
        <ecNumber evidence="4">2.4.2.8</ecNumber>
    </submittedName>
</protein>
<evidence type="ECO:0000313" key="4">
    <source>
        <dbReference type="EMBL" id="CAI8716329.1"/>
    </source>
</evidence>
<dbReference type="GO" id="GO:0016757">
    <property type="term" value="F:glycosyltransferase activity"/>
    <property type="evidence" value="ECO:0007669"/>
    <property type="project" value="UniProtKB-KW"/>
</dbReference>
<dbReference type="SUPFAM" id="SSF53271">
    <property type="entry name" value="PRTase-like"/>
    <property type="match status" value="1"/>
</dbReference>
<dbReference type="EMBL" id="OX458333">
    <property type="protein sequence ID" value="CAI8716329.1"/>
    <property type="molecule type" value="Genomic_DNA"/>
</dbReference>
<dbReference type="EC" id="2.4.2.8" evidence="4"/>
<evidence type="ECO:0000313" key="5">
    <source>
        <dbReference type="Proteomes" id="UP001162030"/>
    </source>
</evidence>
<keyword evidence="5" id="KW-1185">Reference proteome</keyword>
<evidence type="ECO:0000259" key="3">
    <source>
        <dbReference type="Pfam" id="PF00156"/>
    </source>
</evidence>